<evidence type="ECO:0000313" key="10">
    <source>
        <dbReference type="Proteomes" id="UP000185766"/>
    </source>
</evidence>
<dbReference type="PRINTS" id="PR00344">
    <property type="entry name" value="BCTRLSENSOR"/>
</dbReference>
<dbReference type="SMART" id="SM00387">
    <property type="entry name" value="HATPase_c"/>
    <property type="match status" value="1"/>
</dbReference>
<dbReference type="Gene3D" id="1.10.287.130">
    <property type="match status" value="1"/>
</dbReference>
<gene>
    <name evidence="9" type="ORF">SAMN05216214_110152</name>
</gene>
<dbReference type="FunFam" id="3.30.565.10:FF:000006">
    <property type="entry name" value="Sensor histidine kinase WalK"/>
    <property type="match status" value="1"/>
</dbReference>
<keyword evidence="7" id="KW-1133">Transmembrane helix</keyword>
<dbReference type="PROSITE" id="PS50109">
    <property type="entry name" value="HIS_KIN"/>
    <property type="match status" value="1"/>
</dbReference>
<keyword evidence="7" id="KW-0812">Transmembrane</keyword>
<dbReference type="Proteomes" id="UP000185766">
    <property type="component" value="Unassembled WGS sequence"/>
</dbReference>
<dbReference type="InterPro" id="IPR050736">
    <property type="entry name" value="Sensor_HK_Regulatory"/>
</dbReference>
<dbReference type="PANTHER" id="PTHR43711:SF1">
    <property type="entry name" value="HISTIDINE KINASE 1"/>
    <property type="match status" value="1"/>
</dbReference>
<evidence type="ECO:0000256" key="7">
    <source>
        <dbReference type="SAM" id="Phobius"/>
    </source>
</evidence>
<evidence type="ECO:0000256" key="2">
    <source>
        <dbReference type="ARBA" id="ARBA00012438"/>
    </source>
</evidence>
<keyword evidence="10" id="KW-1185">Reference proteome</keyword>
<dbReference type="Gene3D" id="3.30.565.10">
    <property type="entry name" value="Histidine kinase-like ATPase, C-terminal domain"/>
    <property type="match status" value="1"/>
</dbReference>
<dbReference type="RefSeq" id="WP_074868600.1">
    <property type="nucleotide sequence ID" value="NZ_FOAS01000010.1"/>
</dbReference>
<evidence type="ECO:0000313" key="9">
    <source>
        <dbReference type="EMBL" id="SEL31873.1"/>
    </source>
</evidence>
<dbReference type="EC" id="2.7.13.3" evidence="2"/>
<dbReference type="InterPro" id="IPR004358">
    <property type="entry name" value="Sig_transdc_His_kin-like_C"/>
</dbReference>
<dbReference type="PANTHER" id="PTHR43711">
    <property type="entry name" value="TWO-COMPONENT HISTIDINE KINASE"/>
    <property type="match status" value="1"/>
</dbReference>
<evidence type="ECO:0000256" key="1">
    <source>
        <dbReference type="ARBA" id="ARBA00000085"/>
    </source>
</evidence>
<name>A0A1H7P7Z3_9GAMM</name>
<protein>
    <recommendedName>
        <fullName evidence="2">histidine kinase</fullName>
        <ecNumber evidence="2">2.7.13.3</ecNumber>
    </recommendedName>
</protein>
<comment type="catalytic activity">
    <reaction evidence="1">
        <text>ATP + protein L-histidine = ADP + protein N-phospho-L-histidine.</text>
        <dbReference type="EC" id="2.7.13.3"/>
    </reaction>
</comment>
<dbReference type="GO" id="GO:0000155">
    <property type="term" value="F:phosphorelay sensor kinase activity"/>
    <property type="evidence" value="ECO:0007669"/>
    <property type="project" value="InterPro"/>
</dbReference>
<dbReference type="SUPFAM" id="SSF47384">
    <property type="entry name" value="Homodimeric domain of signal transducing histidine kinase"/>
    <property type="match status" value="1"/>
</dbReference>
<dbReference type="InterPro" id="IPR005467">
    <property type="entry name" value="His_kinase_dom"/>
</dbReference>
<dbReference type="InterPro" id="IPR036890">
    <property type="entry name" value="HATPase_C_sf"/>
</dbReference>
<keyword evidence="7" id="KW-0472">Membrane</keyword>
<accession>A0A1H7P7Z3</accession>
<feature type="transmembrane region" description="Helical" evidence="7">
    <location>
        <begin position="21"/>
        <end position="38"/>
    </location>
</feature>
<dbReference type="SMART" id="SM00388">
    <property type="entry name" value="HisKA"/>
    <property type="match status" value="1"/>
</dbReference>
<dbReference type="STRING" id="1429083.GCA_001885685_01722"/>
<evidence type="ECO:0000256" key="3">
    <source>
        <dbReference type="ARBA" id="ARBA00022553"/>
    </source>
</evidence>
<dbReference type="Pfam" id="PF00512">
    <property type="entry name" value="HisKA"/>
    <property type="match status" value="1"/>
</dbReference>
<keyword evidence="4" id="KW-0808">Transferase</keyword>
<evidence type="ECO:0000256" key="5">
    <source>
        <dbReference type="ARBA" id="ARBA00022777"/>
    </source>
</evidence>
<proteinExistence type="predicted"/>
<dbReference type="InterPro" id="IPR003661">
    <property type="entry name" value="HisK_dim/P_dom"/>
</dbReference>
<organism evidence="9 10">
    <name type="scientific">Atopomonas hussainii</name>
    <dbReference type="NCBI Taxonomy" id="1429083"/>
    <lineage>
        <taxon>Bacteria</taxon>
        <taxon>Pseudomonadati</taxon>
        <taxon>Pseudomonadota</taxon>
        <taxon>Gammaproteobacteria</taxon>
        <taxon>Pseudomonadales</taxon>
        <taxon>Pseudomonadaceae</taxon>
        <taxon>Atopomonas</taxon>
    </lineage>
</organism>
<sequence length="545" mass="59489">MSKANNLRQQHNLQAGLARTLIGSMLIIMPIAALVLWLGDEPVRAKRAVLMYAVMLPPLLLSSYLLMRLRARGALLLAWLSTWLILSLTLFSAGTVFATPMPALVILPVALALSGERLLSWLGYALSAFSIALVAWLEAQQLIPLKVPTSLGGIVLGCFIALLLLGLLLRNMSRHVIGLYQASVDNSARLERLTSRLELALKAGHMCYFRLNPAERSVVLSPNAQAMLHSTHSRCALEQLPGFDPHNAALLLQQAEGLDEAGFSEPIELELNGPEHHLWARVFLIREHDKPELICALQDISAEKQLAQSKSQFAAMVSHELRTPLTALLGSIRLLHGLHNAQLDAQGQQIVDLALRGGERLAALVNDILDFEKLQSERLQVQLSQQSINAQIHAALETLQPLAVTEQVRLGFNAAEDYQVLLDSGRTQQVLVNLLANAIRFSPAHSTVQISVSATPNGCRITVSDQGPGIPLDFQDKLFQPFTQAHNDDTRQTKSTGLGLAISQKLMHCMGGELSFFSKPGQGAQFYADFVSTEPASEEPCSEPA</sequence>
<dbReference type="CDD" id="cd00082">
    <property type="entry name" value="HisKA"/>
    <property type="match status" value="1"/>
</dbReference>
<dbReference type="SUPFAM" id="SSF55874">
    <property type="entry name" value="ATPase domain of HSP90 chaperone/DNA topoisomerase II/histidine kinase"/>
    <property type="match status" value="1"/>
</dbReference>
<keyword evidence="5 9" id="KW-0418">Kinase</keyword>
<dbReference type="InterPro" id="IPR003594">
    <property type="entry name" value="HATPase_dom"/>
</dbReference>
<dbReference type="Pfam" id="PF02518">
    <property type="entry name" value="HATPase_c"/>
    <property type="match status" value="1"/>
</dbReference>
<keyword evidence="3" id="KW-0597">Phosphoprotein</keyword>
<keyword evidence="6" id="KW-0902">Two-component regulatory system</keyword>
<feature type="transmembrane region" description="Helical" evidence="7">
    <location>
        <begin position="50"/>
        <end position="67"/>
    </location>
</feature>
<dbReference type="EMBL" id="FOAS01000010">
    <property type="protein sequence ID" value="SEL31873.1"/>
    <property type="molecule type" value="Genomic_DNA"/>
</dbReference>
<reference evidence="9 10" key="1">
    <citation type="submission" date="2016-10" db="EMBL/GenBank/DDBJ databases">
        <authorList>
            <person name="de Groot N.N."/>
        </authorList>
    </citation>
    <scope>NUCLEOTIDE SEQUENCE [LARGE SCALE GENOMIC DNA]</scope>
    <source>
        <strain evidence="9 10">JCM 19513</strain>
    </source>
</reference>
<evidence type="ECO:0000256" key="4">
    <source>
        <dbReference type="ARBA" id="ARBA00022679"/>
    </source>
</evidence>
<evidence type="ECO:0000256" key="6">
    <source>
        <dbReference type="ARBA" id="ARBA00023012"/>
    </source>
</evidence>
<feature type="transmembrane region" description="Helical" evidence="7">
    <location>
        <begin position="118"/>
        <end position="137"/>
    </location>
</feature>
<feature type="domain" description="Histidine kinase" evidence="8">
    <location>
        <begin position="316"/>
        <end position="534"/>
    </location>
</feature>
<evidence type="ECO:0000259" key="8">
    <source>
        <dbReference type="PROSITE" id="PS50109"/>
    </source>
</evidence>
<dbReference type="InterPro" id="IPR036097">
    <property type="entry name" value="HisK_dim/P_sf"/>
</dbReference>
<dbReference type="AlphaFoldDB" id="A0A1H7P7Z3"/>
<feature type="transmembrane region" description="Helical" evidence="7">
    <location>
        <begin position="149"/>
        <end position="169"/>
    </location>
</feature>
<feature type="transmembrane region" description="Helical" evidence="7">
    <location>
        <begin position="74"/>
        <end position="98"/>
    </location>
</feature>
<dbReference type="GO" id="GO:0005886">
    <property type="term" value="C:plasma membrane"/>
    <property type="evidence" value="ECO:0007669"/>
    <property type="project" value="UniProtKB-ARBA"/>
</dbReference>